<evidence type="ECO:0000256" key="1">
    <source>
        <dbReference type="ARBA" id="ARBA00001946"/>
    </source>
</evidence>
<dbReference type="Pfam" id="PF00293">
    <property type="entry name" value="NUDIX"/>
    <property type="match status" value="1"/>
</dbReference>
<dbReference type="Gene3D" id="3.90.79.10">
    <property type="entry name" value="Nucleoside Triphosphate Pyrophosphohydrolase"/>
    <property type="match status" value="1"/>
</dbReference>
<organism evidence="4 5">
    <name type="scientific">Microlunatus phosphovorus (strain ATCC 700054 / DSM 10555 / JCM 9379 / NBRC 101784 / NCIMB 13414 / VKM Ac-1990 / NM-1)</name>
    <dbReference type="NCBI Taxonomy" id="1032480"/>
    <lineage>
        <taxon>Bacteria</taxon>
        <taxon>Bacillati</taxon>
        <taxon>Actinomycetota</taxon>
        <taxon>Actinomycetes</taxon>
        <taxon>Propionibacteriales</taxon>
        <taxon>Propionibacteriaceae</taxon>
        <taxon>Microlunatus</taxon>
    </lineage>
</organism>
<dbReference type="SUPFAM" id="SSF55811">
    <property type="entry name" value="Nudix"/>
    <property type="match status" value="1"/>
</dbReference>
<name>F5XGT6_MICPN</name>
<dbReference type="EMBL" id="AP012204">
    <property type="protein sequence ID" value="BAK35568.1"/>
    <property type="molecule type" value="Genomic_DNA"/>
</dbReference>
<feature type="domain" description="Nudix hydrolase" evidence="3">
    <location>
        <begin position="13"/>
        <end position="147"/>
    </location>
</feature>
<gene>
    <name evidence="4" type="ordered locus">MLP_25540</name>
</gene>
<evidence type="ECO:0000259" key="3">
    <source>
        <dbReference type="PROSITE" id="PS51462"/>
    </source>
</evidence>
<evidence type="ECO:0000313" key="4">
    <source>
        <dbReference type="EMBL" id="BAK35568.1"/>
    </source>
</evidence>
<accession>F5XGT6</accession>
<protein>
    <recommendedName>
        <fullName evidence="3">Nudix hydrolase domain-containing protein</fullName>
    </recommendedName>
</protein>
<dbReference type="GO" id="GO:0016787">
    <property type="term" value="F:hydrolase activity"/>
    <property type="evidence" value="ECO:0007669"/>
    <property type="project" value="UniProtKB-KW"/>
</dbReference>
<proteinExistence type="predicted"/>
<keyword evidence="5" id="KW-1185">Reference proteome</keyword>
<keyword evidence="2" id="KW-0378">Hydrolase</keyword>
<dbReference type="HOGENOM" id="CLU_037162_9_3_11"/>
<dbReference type="InterPro" id="IPR015797">
    <property type="entry name" value="NUDIX_hydrolase-like_dom_sf"/>
</dbReference>
<sequence length="160" mass="16949">MIVGYGTSVPADRFRTAVAVYGVVQASGRILLMRRAGSGYHDGELSLPAGRIEGGEDVTSALTRELAEELTIAVDPAACRLGVVVHRAAESSTDHEYLDLFFIVPSWTGDPAIGEPTKCSELVWADPGQLPPDVIPYVQKALTALDAGQPLVLDGWTTTG</sequence>
<reference evidence="4 5" key="1">
    <citation type="submission" date="2011-05" db="EMBL/GenBank/DDBJ databases">
        <title>Whole genome sequence of Microlunatus phosphovorus NM-1.</title>
        <authorList>
            <person name="Hosoyama A."/>
            <person name="Sasaki K."/>
            <person name="Harada T."/>
            <person name="Igarashi R."/>
            <person name="Kawakoshi A."/>
            <person name="Sasagawa M."/>
            <person name="Fukada J."/>
            <person name="Nakamura S."/>
            <person name="Katano Y."/>
            <person name="Hanada S."/>
            <person name="Kamagata Y."/>
            <person name="Nakamura N."/>
            <person name="Yamazaki S."/>
            <person name="Fujita N."/>
        </authorList>
    </citation>
    <scope>NUCLEOTIDE SEQUENCE [LARGE SCALE GENOMIC DNA]</scope>
    <source>
        <strain evidence="5">ATCC 700054 / DSM 10555 / JCM 9379 / NBRC 101784 / NCIMB 13414 / VKM Ac-1990 / NM-1</strain>
    </source>
</reference>
<dbReference type="InterPro" id="IPR020084">
    <property type="entry name" value="NUDIX_hydrolase_CS"/>
</dbReference>
<dbReference type="AlphaFoldDB" id="F5XGT6"/>
<dbReference type="PROSITE" id="PS51462">
    <property type="entry name" value="NUDIX"/>
    <property type="match status" value="1"/>
</dbReference>
<dbReference type="eggNOG" id="COG1051">
    <property type="taxonomic scope" value="Bacteria"/>
</dbReference>
<dbReference type="STRING" id="1032480.MLP_25540"/>
<dbReference type="PROSITE" id="PS00893">
    <property type="entry name" value="NUDIX_BOX"/>
    <property type="match status" value="1"/>
</dbReference>
<comment type="cofactor">
    <cofactor evidence="1">
        <name>Mg(2+)</name>
        <dbReference type="ChEBI" id="CHEBI:18420"/>
    </cofactor>
</comment>
<dbReference type="PANTHER" id="PTHR43046:SF16">
    <property type="entry name" value="ADP-RIBOSE PYROPHOSPHATASE YJHB-RELATED"/>
    <property type="match status" value="1"/>
</dbReference>
<evidence type="ECO:0000256" key="2">
    <source>
        <dbReference type="ARBA" id="ARBA00022801"/>
    </source>
</evidence>
<dbReference type="PANTHER" id="PTHR43046">
    <property type="entry name" value="GDP-MANNOSE MANNOSYL HYDROLASE"/>
    <property type="match status" value="1"/>
</dbReference>
<dbReference type="KEGG" id="mph:MLP_25540"/>
<dbReference type="InterPro" id="IPR000086">
    <property type="entry name" value="NUDIX_hydrolase_dom"/>
</dbReference>
<evidence type="ECO:0000313" key="5">
    <source>
        <dbReference type="Proteomes" id="UP000007947"/>
    </source>
</evidence>
<dbReference type="Proteomes" id="UP000007947">
    <property type="component" value="Chromosome"/>
</dbReference>